<evidence type="ECO:0000256" key="11">
    <source>
        <dbReference type="ARBA" id="ARBA00043721"/>
    </source>
</evidence>
<dbReference type="AlphaFoldDB" id="A0AAD2GZ24"/>
<evidence type="ECO:0000256" key="2">
    <source>
        <dbReference type="ARBA" id="ARBA00011245"/>
    </source>
</evidence>
<feature type="disulfide bond" evidence="17">
    <location>
        <begin position="416"/>
        <end position="421"/>
    </location>
</feature>
<feature type="signal peptide" evidence="18">
    <location>
        <begin position="1"/>
        <end position="23"/>
    </location>
</feature>
<organism evidence="19 20">
    <name type="scientific">Mycena citricolor</name>
    <dbReference type="NCBI Taxonomy" id="2018698"/>
    <lineage>
        <taxon>Eukaryota</taxon>
        <taxon>Fungi</taxon>
        <taxon>Dikarya</taxon>
        <taxon>Basidiomycota</taxon>
        <taxon>Agaricomycotina</taxon>
        <taxon>Agaricomycetes</taxon>
        <taxon>Agaricomycetidae</taxon>
        <taxon>Agaricales</taxon>
        <taxon>Marasmiineae</taxon>
        <taxon>Mycenaceae</taxon>
        <taxon>Mycena</taxon>
    </lineage>
</organism>
<dbReference type="PANTHER" id="PTHR20963:SF24">
    <property type="entry name" value="3-PHYTASE B"/>
    <property type="match status" value="1"/>
</dbReference>
<evidence type="ECO:0000256" key="5">
    <source>
        <dbReference type="ARBA" id="ARBA00023157"/>
    </source>
</evidence>
<evidence type="ECO:0000256" key="17">
    <source>
        <dbReference type="PIRSR" id="PIRSR000894-2"/>
    </source>
</evidence>
<comment type="catalytic activity">
    <reaction evidence="9">
        <text>1D-myo-inositol 1,2,5,6-tetrakisphosphate + H2O = 1D-myo-inositol 1,2,6-trisphosphate + phosphate</text>
        <dbReference type="Rhea" id="RHEA:77119"/>
        <dbReference type="ChEBI" id="CHEBI:15377"/>
        <dbReference type="ChEBI" id="CHEBI:43474"/>
        <dbReference type="ChEBI" id="CHEBI:195535"/>
        <dbReference type="ChEBI" id="CHEBI:195537"/>
    </reaction>
    <physiologicalReaction direction="left-to-right" evidence="9">
        <dbReference type="Rhea" id="RHEA:77120"/>
    </physiologicalReaction>
</comment>
<evidence type="ECO:0000256" key="13">
    <source>
        <dbReference type="ARBA" id="ARBA00043788"/>
    </source>
</evidence>
<comment type="catalytic activity">
    <reaction evidence="12">
        <text>1D-myo-inositol 1,2,4,5,6-pentakisphosphate + H2O = 1D-myo-inositol 1,2,5,6-tetrakisphosphate + phosphate</text>
        <dbReference type="Rhea" id="RHEA:77115"/>
        <dbReference type="ChEBI" id="CHEBI:15377"/>
        <dbReference type="ChEBI" id="CHEBI:43474"/>
        <dbReference type="ChEBI" id="CHEBI:57798"/>
        <dbReference type="ChEBI" id="CHEBI:195535"/>
    </reaction>
    <physiologicalReaction direction="left-to-right" evidence="12">
        <dbReference type="Rhea" id="RHEA:77116"/>
    </physiologicalReaction>
</comment>
<dbReference type="GO" id="GO:0016158">
    <property type="term" value="F:inositol hexakisphosphate 3-phosphatase activity"/>
    <property type="evidence" value="ECO:0007669"/>
    <property type="project" value="UniProtKB-EC"/>
</dbReference>
<accession>A0AAD2GZ24</accession>
<dbReference type="PROSITE" id="PS00778">
    <property type="entry name" value="HIS_ACID_PHOSPHAT_2"/>
    <property type="match status" value="1"/>
</dbReference>
<dbReference type="GO" id="GO:0003993">
    <property type="term" value="F:acid phosphatase activity"/>
    <property type="evidence" value="ECO:0007669"/>
    <property type="project" value="TreeGrafter"/>
</dbReference>
<evidence type="ECO:0000256" key="1">
    <source>
        <dbReference type="ARBA" id="ARBA00004613"/>
    </source>
</evidence>
<dbReference type="SUPFAM" id="SSF53254">
    <property type="entry name" value="Phosphoglycerate mutase-like"/>
    <property type="match status" value="1"/>
</dbReference>
<evidence type="ECO:0000256" key="6">
    <source>
        <dbReference type="ARBA" id="ARBA00023180"/>
    </source>
</evidence>
<keyword evidence="5 17" id="KW-1015">Disulfide bond</keyword>
<keyword evidence="18" id="KW-0732">Signal</keyword>
<dbReference type="EMBL" id="CAVNYO010000081">
    <property type="protein sequence ID" value="CAK5265068.1"/>
    <property type="molecule type" value="Genomic_DNA"/>
</dbReference>
<comment type="subcellular location">
    <subcellularLocation>
        <location evidence="1">Secreted</location>
    </subcellularLocation>
</comment>
<evidence type="ECO:0000313" key="20">
    <source>
        <dbReference type="Proteomes" id="UP001295794"/>
    </source>
</evidence>
<sequence>MHKTTVQLALFCVLVVWLGLTWCPTSRFDEAFGWQESERDIQKLWGAYTPYYPVQEYKAPPAGCAITQVNILQRHGARFPTGGAAANIISAVQKLQRVHARYTHPAMAFLRSFEYDLGVADLVPFGALQSLESGKEIFERYGELVDEDHIPFVRASSGQRVVDSANNWTTGFAVASRHVYRPILNVILSEEGNDTLENHMCPNAEKPEELTQEWLSLYAPAITSRLNMWAPGAGLTHPETAALISMCAFHTAALATGSNFDTLSPFCDLFTSEEFAAFDYSADLEKYYYTGHGARLGRVQGVGYVNELLARLTRSAVRDHTQTNRTLDSDPATFPLDRTIYADFSHDNTMIAIVAALGLFRQRQPLSARHVDPSRTWRIHEMVPFAGRIVVEKLGCGDGEFVRVLVNDALQPVDFCASEICRLEEFVESQSYARSDGEGDWELCYS</sequence>
<evidence type="ECO:0000256" key="16">
    <source>
        <dbReference type="PIRSR" id="PIRSR000894-1"/>
    </source>
</evidence>
<keyword evidence="3" id="KW-0964">Secreted</keyword>
<comment type="catalytic activity">
    <reaction evidence="10">
        <text>1D-myo-inositol 1,2-bisphosphate + H2O = 1D-myo-inositol 2-phosphate + phosphate</text>
        <dbReference type="Rhea" id="RHEA:77135"/>
        <dbReference type="ChEBI" id="CHEBI:15377"/>
        <dbReference type="ChEBI" id="CHEBI:43474"/>
        <dbReference type="ChEBI" id="CHEBI:84142"/>
        <dbReference type="ChEBI" id="CHEBI:195539"/>
    </reaction>
    <physiologicalReaction direction="left-to-right" evidence="10">
        <dbReference type="Rhea" id="RHEA:77136"/>
    </physiologicalReaction>
</comment>
<dbReference type="GO" id="GO:0005576">
    <property type="term" value="C:extracellular region"/>
    <property type="evidence" value="ECO:0007669"/>
    <property type="project" value="UniProtKB-SubCell"/>
</dbReference>
<proteinExistence type="predicted"/>
<dbReference type="Pfam" id="PF00328">
    <property type="entry name" value="His_Phos_2"/>
    <property type="match status" value="1"/>
</dbReference>
<evidence type="ECO:0000256" key="12">
    <source>
        <dbReference type="ARBA" id="ARBA00043748"/>
    </source>
</evidence>
<dbReference type="PIRSF" id="PIRSF000894">
    <property type="entry name" value="Acid_phosphatase"/>
    <property type="match status" value="1"/>
</dbReference>
<feature type="chain" id="PRO_5041939403" description="Phytase A" evidence="18">
    <location>
        <begin position="24"/>
        <end position="446"/>
    </location>
</feature>
<evidence type="ECO:0000256" key="9">
    <source>
        <dbReference type="ARBA" id="ARBA00043670"/>
    </source>
</evidence>
<feature type="active site" description="Proton donor" evidence="16">
    <location>
        <position position="347"/>
    </location>
</feature>
<dbReference type="PANTHER" id="PTHR20963">
    <property type="entry name" value="MULTIPLE INOSITOL POLYPHOSPHATE PHOSPHATASE-RELATED"/>
    <property type="match status" value="1"/>
</dbReference>
<evidence type="ECO:0000256" key="8">
    <source>
        <dbReference type="ARBA" id="ARBA00042300"/>
    </source>
</evidence>
<keyword evidence="6" id="KW-0325">Glycoprotein</keyword>
<comment type="subunit">
    <text evidence="2">Monomer.</text>
</comment>
<evidence type="ECO:0000256" key="14">
    <source>
        <dbReference type="ARBA" id="ARBA00044106"/>
    </source>
</evidence>
<evidence type="ECO:0000256" key="18">
    <source>
        <dbReference type="SAM" id="SignalP"/>
    </source>
</evidence>
<comment type="catalytic activity">
    <reaction evidence="11">
        <text>1D-myo-inositol 1,2,6-trisphosphate + H2O = 1D-myo-inositol 1,2-bisphosphate + phosphate</text>
        <dbReference type="Rhea" id="RHEA:77131"/>
        <dbReference type="ChEBI" id="CHEBI:15377"/>
        <dbReference type="ChEBI" id="CHEBI:43474"/>
        <dbReference type="ChEBI" id="CHEBI:195537"/>
        <dbReference type="ChEBI" id="CHEBI:195539"/>
    </reaction>
    <physiologicalReaction direction="left-to-right" evidence="11">
        <dbReference type="Rhea" id="RHEA:77132"/>
    </physiologicalReaction>
</comment>
<evidence type="ECO:0000256" key="4">
    <source>
        <dbReference type="ARBA" id="ARBA00022801"/>
    </source>
</evidence>
<evidence type="ECO:0000313" key="19">
    <source>
        <dbReference type="EMBL" id="CAK5265068.1"/>
    </source>
</evidence>
<evidence type="ECO:0000256" key="15">
    <source>
        <dbReference type="ARBA" id="ARBA00044262"/>
    </source>
</evidence>
<dbReference type="Gene3D" id="3.40.50.1240">
    <property type="entry name" value="Phosphoglycerate mutase-like"/>
    <property type="match status" value="1"/>
</dbReference>
<feature type="disulfide bond" evidence="17">
    <location>
        <begin position="247"/>
        <end position="267"/>
    </location>
</feature>
<protein>
    <recommendedName>
        <fullName evidence="14">Phytase A</fullName>
    </recommendedName>
    <alternativeName>
        <fullName evidence="15">Histidine acid phosphatase phyA</fullName>
    </alternativeName>
    <alternativeName>
        <fullName evidence="8">Myo-inositol hexakisphosphate phosphohydrolase A</fullName>
    </alternativeName>
    <alternativeName>
        <fullName evidence="7">Myo-inositol-hexaphosphate 3-phosphohydrolase A</fullName>
    </alternativeName>
</protein>
<evidence type="ECO:0000256" key="3">
    <source>
        <dbReference type="ARBA" id="ARBA00022525"/>
    </source>
</evidence>
<evidence type="ECO:0000256" key="7">
    <source>
        <dbReference type="ARBA" id="ARBA00041857"/>
    </source>
</evidence>
<keyword evidence="4" id="KW-0378">Hydrolase</keyword>
<dbReference type="InterPro" id="IPR016274">
    <property type="entry name" value="Histidine_acid_Pase_euk"/>
</dbReference>
<dbReference type="Proteomes" id="UP001295794">
    <property type="component" value="Unassembled WGS sequence"/>
</dbReference>
<dbReference type="InterPro" id="IPR000560">
    <property type="entry name" value="His_Pase_clade-2"/>
</dbReference>
<comment type="catalytic activity">
    <reaction evidence="13">
        <text>1D-myo-inositol hexakisphosphate + H2O = 1D-myo-inositol 1,2,4,5,6-pentakisphosphate + phosphate</text>
        <dbReference type="Rhea" id="RHEA:16989"/>
        <dbReference type="ChEBI" id="CHEBI:15377"/>
        <dbReference type="ChEBI" id="CHEBI:43474"/>
        <dbReference type="ChEBI" id="CHEBI:57798"/>
        <dbReference type="ChEBI" id="CHEBI:58130"/>
        <dbReference type="EC" id="3.1.3.8"/>
    </reaction>
    <physiologicalReaction direction="left-to-right" evidence="13">
        <dbReference type="Rhea" id="RHEA:16990"/>
    </physiologicalReaction>
</comment>
<name>A0AAD2GZ24_9AGAR</name>
<evidence type="ECO:0000256" key="10">
    <source>
        <dbReference type="ARBA" id="ARBA00043675"/>
    </source>
</evidence>
<reference evidence="19" key="1">
    <citation type="submission" date="2023-11" db="EMBL/GenBank/DDBJ databases">
        <authorList>
            <person name="De Vega J J."/>
            <person name="De Vega J J."/>
        </authorList>
    </citation>
    <scope>NUCLEOTIDE SEQUENCE</scope>
</reference>
<comment type="caution">
    <text evidence="19">The sequence shown here is derived from an EMBL/GenBank/DDBJ whole genome shotgun (WGS) entry which is preliminary data.</text>
</comment>
<dbReference type="InterPro" id="IPR029033">
    <property type="entry name" value="His_PPase_superfam"/>
</dbReference>
<keyword evidence="20" id="KW-1185">Reference proteome</keyword>
<dbReference type="InterPro" id="IPR033379">
    <property type="entry name" value="Acid_Pase_AS"/>
</dbReference>
<feature type="disulfide bond" evidence="17">
    <location>
        <begin position="64"/>
        <end position="396"/>
    </location>
</feature>
<dbReference type="CDD" id="cd07061">
    <property type="entry name" value="HP_HAP_like"/>
    <property type="match status" value="1"/>
</dbReference>
<feature type="active site" description="Nucleophile" evidence="16">
    <location>
        <position position="75"/>
    </location>
</feature>
<gene>
    <name evidence="19" type="ORF">MYCIT1_LOCUS5775</name>
</gene>
<dbReference type="PROSITE" id="PS00616">
    <property type="entry name" value="HIS_ACID_PHOSPHAT_1"/>
    <property type="match status" value="1"/>
</dbReference>